<comment type="caution">
    <text evidence="2">The sequence shown here is derived from an EMBL/GenBank/DDBJ whole genome shotgun (WGS) entry which is preliminary data.</text>
</comment>
<keyword evidence="1" id="KW-0472">Membrane</keyword>
<keyword evidence="1" id="KW-0812">Transmembrane</keyword>
<evidence type="ECO:0000256" key="1">
    <source>
        <dbReference type="SAM" id="Phobius"/>
    </source>
</evidence>
<reference evidence="3" key="1">
    <citation type="submission" date="2017-09" db="EMBL/GenBank/DDBJ databases">
        <title>Depth-based differentiation of microbial function through sediment-hosted aquifers and enrichment of novel symbionts in the deep terrestrial subsurface.</title>
        <authorList>
            <person name="Probst A.J."/>
            <person name="Ladd B."/>
            <person name="Jarett J.K."/>
            <person name="Geller-Mcgrath D.E."/>
            <person name="Sieber C.M.K."/>
            <person name="Emerson J.B."/>
            <person name="Anantharaman K."/>
            <person name="Thomas B.C."/>
            <person name="Malmstrom R."/>
            <person name="Stieglmeier M."/>
            <person name="Klingl A."/>
            <person name="Woyke T."/>
            <person name="Ryan C.M."/>
            <person name="Banfield J.F."/>
        </authorList>
    </citation>
    <scope>NUCLEOTIDE SEQUENCE [LARGE SCALE GENOMIC DNA]</scope>
</reference>
<dbReference type="AlphaFoldDB" id="A0A2M7ARN1"/>
<protein>
    <recommendedName>
        <fullName evidence="4">Mannosyl-glycoprotein endo-beta-N-acetylglucosamidase-like domain-containing protein</fullName>
    </recommendedName>
</protein>
<evidence type="ECO:0000313" key="3">
    <source>
        <dbReference type="Proteomes" id="UP000231407"/>
    </source>
</evidence>
<evidence type="ECO:0000313" key="2">
    <source>
        <dbReference type="EMBL" id="PIU73288.1"/>
    </source>
</evidence>
<dbReference type="EMBL" id="PEWA01000043">
    <property type="protein sequence ID" value="PIU73288.1"/>
    <property type="molecule type" value="Genomic_DNA"/>
</dbReference>
<sequence>MKKDFNFVVRLVFVSVIGVNLVILLLAEVWWWTKWRNVTKPTLVSGYQSQEGQIVAEKISGNIFEKEAMIKEGLVAKDARLGLIEGYLMKYHSPLLPYSKLILELSDTYNFEYYWILAIAQQESNLCKKIPPNSFNCWGYGIHKKGTLRFGNYELALKSFAEYLKREYFNKGYMTAEEIMKKYCPSSNGSWAYGVNQFIREIEMGV</sequence>
<proteinExistence type="predicted"/>
<organism evidence="2 3">
    <name type="scientific">Candidatus Shapirobacteria bacterium CG06_land_8_20_14_3_00_40_12</name>
    <dbReference type="NCBI Taxonomy" id="1974881"/>
    <lineage>
        <taxon>Bacteria</taxon>
        <taxon>Candidatus Shapironibacteriota</taxon>
    </lineage>
</organism>
<keyword evidence="1" id="KW-1133">Transmembrane helix</keyword>
<gene>
    <name evidence="2" type="ORF">COS78_03235</name>
</gene>
<evidence type="ECO:0008006" key="4">
    <source>
        <dbReference type="Google" id="ProtNLM"/>
    </source>
</evidence>
<name>A0A2M7ARN1_9BACT</name>
<dbReference type="Proteomes" id="UP000231407">
    <property type="component" value="Unassembled WGS sequence"/>
</dbReference>
<accession>A0A2M7ARN1</accession>
<feature type="transmembrane region" description="Helical" evidence="1">
    <location>
        <begin position="7"/>
        <end position="32"/>
    </location>
</feature>